<dbReference type="AlphaFoldDB" id="A0A0A9C9T3"/>
<organism evidence="1">
    <name type="scientific">Arundo donax</name>
    <name type="common">Giant reed</name>
    <name type="synonym">Donax arundinaceus</name>
    <dbReference type="NCBI Taxonomy" id="35708"/>
    <lineage>
        <taxon>Eukaryota</taxon>
        <taxon>Viridiplantae</taxon>
        <taxon>Streptophyta</taxon>
        <taxon>Embryophyta</taxon>
        <taxon>Tracheophyta</taxon>
        <taxon>Spermatophyta</taxon>
        <taxon>Magnoliopsida</taxon>
        <taxon>Liliopsida</taxon>
        <taxon>Poales</taxon>
        <taxon>Poaceae</taxon>
        <taxon>PACMAD clade</taxon>
        <taxon>Arundinoideae</taxon>
        <taxon>Arundineae</taxon>
        <taxon>Arundo</taxon>
    </lineage>
</organism>
<reference evidence="1" key="2">
    <citation type="journal article" date="2015" name="Data Brief">
        <title>Shoot transcriptome of the giant reed, Arundo donax.</title>
        <authorList>
            <person name="Barrero R.A."/>
            <person name="Guerrero F.D."/>
            <person name="Moolhuijzen P."/>
            <person name="Goolsby J.A."/>
            <person name="Tidwell J."/>
            <person name="Bellgard S.E."/>
            <person name="Bellgard M.I."/>
        </authorList>
    </citation>
    <scope>NUCLEOTIDE SEQUENCE</scope>
    <source>
        <tissue evidence="1">Shoot tissue taken approximately 20 cm above the soil surface</tissue>
    </source>
</reference>
<sequence>MIICSSTGDAAARTDECAATVLPSDVTTRMSAGDGRSAPKSAQNAIFPRSCSPGDIKNLLWARLPVSHCSWYTARFKNTVIYET</sequence>
<evidence type="ECO:0000313" key="1">
    <source>
        <dbReference type="EMBL" id="JAD71213.1"/>
    </source>
</evidence>
<proteinExistence type="predicted"/>
<protein>
    <submittedName>
        <fullName evidence="1">Uncharacterized protein</fullName>
    </submittedName>
</protein>
<name>A0A0A9C9T3_ARUDO</name>
<accession>A0A0A9C9T3</accession>
<dbReference type="EMBL" id="GBRH01226682">
    <property type="protein sequence ID" value="JAD71213.1"/>
    <property type="molecule type" value="Transcribed_RNA"/>
</dbReference>
<reference evidence="1" key="1">
    <citation type="submission" date="2014-09" db="EMBL/GenBank/DDBJ databases">
        <authorList>
            <person name="Magalhaes I.L.F."/>
            <person name="Oliveira U."/>
            <person name="Santos F.R."/>
            <person name="Vidigal T.H.D.A."/>
            <person name="Brescovit A.D."/>
            <person name="Santos A.J."/>
        </authorList>
    </citation>
    <scope>NUCLEOTIDE SEQUENCE</scope>
    <source>
        <tissue evidence="1">Shoot tissue taken approximately 20 cm above the soil surface</tissue>
    </source>
</reference>